<sequence>MSIDKSKRCICYFKSRNVLTKCAFSKDFIMDSNKLKKFLNGVIEDVGLKEIRKWNIWESYHEFLIYRYHIDVINELHNKEDHSNKKDYIPNNNSQFLLVKNTVDNMFVINEDISIKN</sequence>
<protein>
    <submittedName>
        <fullName evidence="1">Uncharacterized protein</fullName>
    </submittedName>
</protein>
<comment type="caution">
    <text evidence="1">The sequence shown here is derived from an EMBL/GenBank/DDBJ whole genome shotgun (WGS) entry which is preliminary data.</text>
</comment>
<dbReference type="Proteomes" id="UP000232688">
    <property type="component" value="Unassembled WGS sequence"/>
</dbReference>
<accession>A0A2N0QL10</accession>
<reference evidence="1 2" key="1">
    <citation type="submission" date="2017-10" db="EMBL/GenBank/DDBJ databases">
        <title>Extensive intraspecific genome diversity in a model arbuscular mycorrhizal fungus.</title>
        <authorList>
            <person name="Chen E.C.H."/>
            <person name="Morin E."/>
            <person name="Baudet D."/>
            <person name="Noel J."/>
            <person name="Ndikumana S."/>
            <person name="Charron P."/>
            <person name="St-Onge C."/>
            <person name="Giorgi J."/>
            <person name="Grigoriev I.V."/>
            <person name="Roux C."/>
            <person name="Martin F.M."/>
            <person name="Corradi N."/>
        </authorList>
    </citation>
    <scope>NUCLEOTIDE SEQUENCE [LARGE SCALE GENOMIC DNA]</scope>
    <source>
        <strain evidence="1 2">A1</strain>
    </source>
</reference>
<dbReference type="VEuPathDB" id="FungiDB:RhiirA1_483098"/>
<proteinExistence type="predicted"/>
<dbReference type="EMBL" id="LLXH01007088">
    <property type="protein sequence ID" value="PKC51741.1"/>
    <property type="molecule type" value="Genomic_DNA"/>
</dbReference>
<dbReference type="AlphaFoldDB" id="A0A2N0QL10"/>
<evidence type="ECO:0000313" key="2">
    <source>
        <dbReference type="Proteomes" id="UP000232688"/>
    </source>
</evidence>
<organism evidence="1 2">
    <name type="scientific">Rhizophagus irregularis</name>
    <dbReference type="NCBI Taxonomy" id="588596"/>
    <lineage>
        <taxon>Eukaryota</taxon>
        <taxon>Fungi</taxon>
        <taxon>Fungi incertae sedis</taxon>
        <taxon>Mucoromycota</taxon>
        <taxon>Glomeromycotina</taxon>
        <taxon>Glomeromycetes</taxon>
        <taxon>Glomerales</taxon>
        <taxon>Glomeraceae</taxon>
        <taxon>Rhizophagus</taxon>
    </lineage>
</organism>
<name>A0A2N0QL10_9GLOM</name>
<feature type="non-terminal residue" evidence="1">
    <location>
        <position position="117"/>
    </location>
</feature>
<reference evidence="1 2" key="2">
    <citation type="submission" date="2017-10" db="EMBL/GenBank/DDBJ databases">
        <title>Genome analyses suggest a sexual origin of heterokaryosis in a supposedly ancient asexual fungus.</title>
        <authorList>
            <person name="Corradi N."/>
            <person name="Sedzielewska K."/>
            <person name="Noel J."/>
            <person name="Charron P."/>
            <person name="Farinelli L."/>
            <person name="Marton T."/>
            <person name="Kruger M."/>
            <person name="Pelin A."/>
            <person name="Brachmann A."/>
            <person name="Corradi N."/>
        </authorList>
    </citation>
    <scope>NUCLEOTIDE SEQUENCE [LARGE SCALE GENOMIC DNA]</scope>
    <source>
        <strain evidence="1 2">A1</strain>
    </source>
</reference>
<gene>
    <name evidence="1" type="ORF">RhiirA1_483098</name>
</gene>
<evidence type="ECO:0000313" key="1">
    <source>
        <dbReference type="EMBL" id="PKC51741.1"/>
    </source>
</evidence>